<feature type="transmembrane region" description="Helical" evidence="8">
    <location>
        <begin position="161"/>
        <end position="180"/>
    </location>
</feature>
<feature type="transmembrane region" description="Helical" evidence="8">
    <location>
        <begin position="200"/>
        <end position="220"/>
    </location>
</feature>
<comment type="function">
    <text evidence="8">Uptake of L-lactate across the membrane. Can also transport D-lactate and glycolate.</text>
</comment>
<feature type="transmembrane region" description="Helical" evidence="8">
    <location>
        <begin position="367"/>
        <end position="384"/>
    </location>
</feature>
<keyword evidence="7 8" id="KW-0472">Membrane</keyword>
<keyword evidence="5 8" id="KW-0812">Transmembrane</keyword>
<dbReference type="EMBL" id="AGWL01000002">
    <property type="protein sequence ID" value="EKU95659.1"/>
    <property type="molecule type" value="Genomic_DNA"/>
</dbReference>
<comment type="similarity">
    <text evidence="2 8">Belongs to the lactate permease family.</text>
</comment>
<feature type="transmembrane region" description="Helical" evidence="8">
    <location>
        <begin position="431"/>
        <end position="455"/>
    </location>
</feature>
<evidence type="ECO:0000256" key="2">
    <source>
        <dbReference type="ARBA" id="ARBA00010100"/>
    </source>
</evidence>
<feature type="transmembrane region" description="Helical" evidence="8">
    <location>
        <begin position="257"/>
        <end position="276"/>
    </location>
</feature>
<accession>K9EEJ5</accession>
<reference evidence="9 10" key="1">
    <citation type="submission" date="2012-09" db="EMBL/GenBank/DDBJ databases">
        <title>The Genome Sequence of Actinobaculum massiliae ACS-171-V-COL2.</title>
        <authorList>
            <consortium name="The Broad Institute Genome Sequencing Platform"/>
            <person name="Earl A."/>
            <person name="Ward D."/>
            <person name="Feldgarden M."/>
            <person name="Gevers D."/>
            <person name="Saerens B."/>
            <person name="Vaneechoutte M."/>
            <person name="Walker B."/>
            <person name="Young S.K."/>
            <person name="Zeng Q."/>
            <person name="Gargeya S."/>
            <person name="Fitzgerald M."/>
            <person name="Haas B."/>
            <person name="Abouelleil A."/>
            <person name="Alvarado L."/>
            <person name="Arachchi H.M."/>
            <person name="Berlin A."/>
            <person name="Chapman S.B."/>
            <person name="Goldberg J."/>
            <person name="Griggs A."/>
            <person name="Gujja S."/>
            <person name="Hansen M."/>
            <person name="Howarth C."/>
            <person name="Imamovic A."/>
            <person name="Larimer J."/>
            <person name="McCowen C."/>
            <person name="Montmayeur A."/>
            <person name="Murphy C."/>
            <person name="Neiman D."/>
            <person name="Pearson M."/>
            <person name="Priest M."/>
            <person name="Roberts A."/>
            <person name="Saif S."/>
            <person name="Shea T."/>
            <person name="Sisk P."/>
            <person name="Sykes S."/>
            <person name="Wortman J."/>
            <person name="Nusbaum C."/>
            <person name="Birren B."/>
        </authorList>
    </citation>
    <scope>NUCLEOTIDE SEQUENCE [LARGE SCALE GENOMIC DNA]</scope>
    <source>
        <strain evidence="10">ACS-171-V-Col2</strain>
    </source>
</reference>
<dbReference type="eggNOG" id="COG1620">
    <property type="taxonomic scope" value="Bacteria"/>
</dbReference>
<dbReference type="HOGENOM" id="CLU_021628_0_0_11"/>
<sequence length="556" mass="56798">MILTQTFAPDPTAVGGSIVFSALIAFIPLLLFFVLLGAFKVPTHWCSIISLIAALLVAVFGFRMPATLAGLSALQGMAFGLFPILYIVIMAVWLYNLTESSGRAADVQAIFSAVGRGDKRVQALLLGYAFCGLLEGLAGFGAPVAIACAMLIALDVPPIRAALAVMVGNALNVGFGAMAIPVTTVARLGGNVPADAVGATMGRIAPLLIFFVPFFVLAIIDGARGLKQVWPVALAAGAGMSVGHVVTSNFISYELTAVLASLLSLAAVIAVLRVWQPTTPDDQASAPAKEKVPGGRAVLGLLPYLLVVVILSAAKLIKVPTENGSAEILARFDTSFGWPGLHGNLLDAQGNVATSTIFNLNWASSPGTMLLLTGLIVSAVYGLNSSGGRFEYSFGRGIATLGSTISSLKVTILTIAMIMGLAYVMNFSGQTLAIGQALAATGAAFAFLSPFLGWIGTAVTGSATSTAALFGNLQATAATNAGIDPHLLLSVNEVGGGIGKIVSPQNLAIAAGAIKTPGSEPELLRKGAVWSGILVVSLAVITVLASSGCLSFLVVS</sequence>
<evidence type="ECO:0000256" key="1">
    <source>
        <dbReference type="ARBA" id="ARBA00004651"/>
    </source>
</evidence>
<evidence type="ECO:0000256" key="4">
    <source>
        <dbReference type="ARBA" id="ARBA00022475"/>
    </source>
</evidence>
<name>K9EEJ5_9ACTO</name>
<feature type="transmembrane region" description="Helical" evidence="8">
    <location>
        <begin position="74"/>
        <end position="95"/>
    </location>
</feature>
<proteinExistence type="inferred from homology"/>
<evidence type="ECO:0000313" key="9">
    <source>
        <dbReference type="EMBL" id="EKU95659.1"/>
    </source>
</evidence>
<dbReference type="Pfam" id="PF02652">
    <property type="entry name" value="Lactate_perm"/>
    <property type="match status" value="1"/>
</dbReference>
<comment type="caution">
    <text evidence="9">The sequence shown here is derived from an EMBL/GenBank/DDBJ whole genome shotgun (WGS) entry which is preliminary data.</text>
</comment>
<dbReference type="GO" id="GO:0015129">
    <property type="term" value="F:lactate transmembrane transporter activity"/>
    <property type="evidence" value="ECO:0007669"/>
    <property type="project" value="UniProtKB-UniRule"/>
</dbReference>
<evidence type="ECO:0000256" key="8">
    <source>
        <dbReference type="RuleBase" id="RU365092"/>
    </source>
</evidence>
<keyword evidence="4 8" id="KW-1003">Cell membrane</keyword>
<evidence type="ECO:0000256" key="3">
    <source>
        <dbReference type="ARBA" id="ARBA00022448"/>
    </source>
</evidence>
<keyword evidence="6 8" id="KW-1133">Transmembrane helix</keyword>
<gene>
    <name evidence="9" type="ORF">HMPREF9233_00446</name>
</gene>
<evidence type="ECO:0000256" key="6">
    <source>
        <dbReference type="ARBA" id="ARBA00022989"/>
    </source>
</evidence>
<dbReference type="Proteomes" id="UP000009888">
    <property type="component" value="Unassembled WGS sequence"/>
</dbReference>
<dbReference type="NCBIfam" id="TIGR00795">
    <property type="entry name" value="lctP"/>
    <property type="match status" value="1"/>
</dbReference>
<comment type="subcellular location">
    <subcellularLocation>
        <location evidence="1 8">Cell membrane</location>
        <topology evidence="1 8">Multi-pass membrane protein</topology>
    </subcellularLocation>
</comment>
<evidence type="ECO:0000256" key="7">
    <source>
        <dbReference type="ARBA" id="ARBA00023136"/>
    </source>
</evidence>
<evidence type="ECO:0000256" key="5">
    <source>
        <dbReference type="ARBA" id="ARBA00022692"/>
    </source>
</evidence>
<feature type="transmembrane region" description="Helical" evidence="8">
    <location>
        <begin position="125"/>
        <end position="154"/>
    </location>
</feature>
<dbReference type="RefSeq" id="WP_007000663.1">
    <property type="nucleotide sequence ID" value="NZ_JH992955.1"/>
</dbReference>
<evidence type="ECO:0000313" key="10">
    <source>
        <dbReference type="Proteomes" id="UP000009888"/>
    </source>
</evidence>
<keyword evidence="10" id="KW-1185">Reference proteome</keyword>
<feature type="transmembrane region" description="Helical" evidence="8">
    <location>
        <begin position="42"/>
        <end position="62"/>
    </location>
</feature>
<feature type="transmembrane region" description="Helical" evidence="8">
    <location>
        <begin position="528"/>
        <end position="555"/>
    </location>
</feature>
<dbReference type="GO" id="GO:0005886">
    <property type="term" value="C:plasma membrane"/>
    <property type="evidence" value="ECO:0007669"/>
    <property type="project" value="UniProtKB-SubCell"/>
</dbReference>
<dbReference type="STRING" id="202789.GCA_001457435_01689"/>
<keyword evidence="3 8" id="KW-0813">Transport</keyword>
<dbReference type="AlphaFoldDB" id="K9EEJ5"/>
<feature type="transmembrane region" description="Helical" evidence="8">
    <location>
        <begin position="297"/>
        <end position="317"/>
    </location>
</feature>
<dbReference type="GO" id="GO:0015295">
    <property type="term" value="F:solute:proton symporter activity"/>
    <property type="evidence" value="ECO:0007669"/>
    <property type="project" value="TreeGrafter"/>
</dbReference>
<feature type="transmembrane region" description="Helical" evidence="8">
    <location>
        <begin position="405"/>
        <end position="425"/>
    </location>
</feature>
<protein>
    <recommendedName>
        <fullName evidence="8">L-lactate permease</fullName>
    </recommendedName>
</protein>
<dbReference type="PATRIC" id="fig|883066.3.peg.467"/>
<dbReference type="PANTHER" id="PTHR30003:SF0">
    <property type="entry name" value="GLYCOLATE PERMEASE GLCA-RELATED"/>
    <property type="match status" value="1"/>
</dbReference>
<dbReference type="InterPro" id="IPR003804">
    <property type="entry name" value="Lactate_perm"/>
</dbReference>
<dbReference type="PANTHER" id="PTHR30003">
    <property type="entry name" value="L-LACTATE PERMEASE"/>
    <property type="match status" value="1"/>
</dbReference>
<organism evidence="9 10">
    <name type="scientific">Actinobaculum massiliense ACS-171-V-Col2</name>
    <dbReference type="NCBI Taxonomy" id="883066"/>
    <lineage>
        <taxon>Bacteria</taxon>
        <taxon>Bacillati</taxon>
        <taxon>Actinomycetota</taxon>
        <taxon>Actinomycetes</taxon>
        <taxon>Actinomycetales</taxon>
        <taxon>Actinomycetaceae</taxon>
        <taxon>Actinobaculum</taxon>
    </lineage>
</organism>
<feature type="transmembrane region" description="Helical" evidence="8">
    <location>
        <begin position="12"/>
        <end position="36"/>
    </location>
</feature>